<accession>A0A1C4GUY2</accession>
<keyword evidence="1" id="KW-1133">Transmembrane helix</keyword>
<feature type="domain" description="Transglutaminase-like" evidence="2">
    <location>
        <begin position="407"/>
        <end position="477"/>
    </location>
</feature>
<proteinExistence type="predicted"/>
<reference evidence="3 4" key="1">
    <citation type="submission" date="2016-08" db="EMBL/GenBank/DDBJ databases">
        <authorList>
            <person name="Seilhamer J.J."/>
        </authorList>
    </citation>
    <scope>NUCLEOTIDE SEQUENCE [LARGE SCALE GENOMIC DNA]</scope>
    <source>
        <strain evidence="3 4">ANC 4874</strain>
    </source>
</reference>
<dbReference type="Pfam" id="PF11992">
    <property type="entry name" value="TgpA_N"/>
    <property type="match status" value="1"/>
</dbReference>
<feature type="transmembrane region" description="Helical" evidence="1">
    <location>
        <begin position="163"/>
        <end position="182"/>
    </location>
</feature>
<protein>
    <submittedName>
        <fullName evidence="3">Transglutaminase-like superfamily protein</fullName>
    </submittedName>
</protein>
<dbReference type="InterPro" id="IPR002931">
    <property type="entry name" value="Transglutaminase-like"/>
</dbReference>
<evidence type="ECO:0000256" key="1">
    <source>
        <dbReference type="SAM" id="Phobius"/>
    </source>
</evidence>
<feature type="transmembrane region" description="Helical" evidence="1">
    <location>
        <begin position="100"/>
        <end position="117"/>
    </location>
</feature>
<dbReference type="AlphaFoldDB" id="A0A1C4GUY2"/>
<dbReference type="InterPro" id="IPR052901">
    <property type="entry name" value="Bact_TGase-like"/>
</dbReference>
<sequence length="669" mass="78074">MIHYAVKVSILMTLSLVLLAQLLFNPALLSLIFAISIYHLFRNLKHESKTLPRIWIFILTSLALVSIYFSYQSFIGVEAGVAVLATFLFAKALETKTKRDVIILFNFTLFVSASSFLHSQSIWMAMIILLCLFSCFIGLYRLQISEFLASKKQLIGLKTDAKYVGKFLLLALPFFILLFIFFPRLPPLWHIPIPEQKGITGMSDTMSPGDIAELSQSSSLAFRILGNMQQLPPRDQLYWRAMVLDQYDGKTWTSSFINQQPYSENEFSGTSKTNFEYQYLAADERVKWIMGLEKSIPIEPNFQLKQDWSITPRRQVVRNQPIKLQWVGEVQLTKISNTPSNLVERINIQTPSELDKQSRQFSLKMYAQSQQQPERYIQHILEWYRENNFVYTLTPGLLNQNRVDEFLFQSRQGFCEHYASSFALLMRYVGIPARVVVGYQGGQLAPDRASWEVRQLDAHAWTEVQIKGQWQRIDPTAMIAPERIDGGMQDYLENDQSIFGRSKQNWKYRQFSLLKDVRIWSDYVTYQWQSKVVGYDAEKQQSWLSKLGLKTVYAAVLALFTSIIVLLLFYFAWIYYRDRQSGNSFERAIQSFSQRQPVNLRKQTAETFYTWMYRLADSVEDAEQSVFFETAKYYQQQFSRVKNEQDIKQFKRMLKSCASMLKNSRKHLS</sequence>
<dbReference type="Proteomes" id="UP000243661">
    <property type="component" value="Unassembled WGS sequence"/>
</dbReference>
<gene>
    <name evidence="3" type="ORF">GA0116959_10720</name>
</gene>
<evidence type="ECO:0000313" key="4">
    <source>
        <dbReference type="Proteomes" id="UP000243661"/>
    </source>
</evidence>
<keyword evidence="1" id="KW-0472">Membrane</keyword>
<dbReference type="Pfam" id="PF01841">
    <property type="entry name" value="Transglut_core"/>
    <property type="match status" value="1"/>
</dbReference>
<feature type="transmembrane region" description="Helical" evidence="1">
    <location>
        <begin position="123"/>
        <end position="142"/>
    </location>
</feature>
<dbReference type="RefSeq" id="WP_092719754.1">
    <property type="nucleotide sequence ID" value="NZ_FMBK01000007.1"/>
</dbReference>
<dbReference type="SUPFAM" id="SSF54001">
    <property type="entry name" value="Cysteine proteinases"/>
    <property type="match status" value="1"/>
</dbReference>
<organism evidence="3 4">
    <name type="scientific">Acinetobacter albensis</name>
    <dbReference type="NCBI Taxonomy" id="1673609"/>
    <lineage>
        <taxon>Bacteria</taxon>
        <taxon>Pseudomonadati</taxon>
        <taxon>Pseudomonadota</taxon>
        <taxon>Gammaproteobacteria</taxon>
        <taxon>Moraxellales</taxon>
        <taxon>Moraxellaceae</taxon>
        <taxon>Acinetobacter</taxon>
    </lineage>
</organism>
<dbReference type="SMART" id="SM00460">
    <property type="entry name" value="TGc"/>
    <property type="match status" value="1"/>
</dbReference>
<evidence type="ECO:0000259" key="2">
    <source>
        <dbReference type="SMART" id="SM00460"/>
    </source>
</evidence>
<dbReference type="EMBL" id="FMBK01000007">
    <property type="protein sequence ID" value="SCC71982.1"/>
    <property type="molecule type" value="Genomic_DNA"/>
</dbReference>
<feature type="transmembrane region" description="Helical" evidence="1">
    <location>
        <begin position="552"/>
        <end position="576"/>
    </location>
</feature>
<dbReference type="Gene3D" id="3.10.620.30">
    <property type="match status" value="1"/>
</dbReference>
<name>A0A1C4GUY2_9GAMM</name>
<feature type="transmembrane region" description="Helical" evidence="1">
    <location>
        <begin position="12"/>
        <end position="38"/>
    </location>
</feature>
<evidence type="ECO:0000313" key="3">
    <source>
        <dbReference type="EMBL" id="SCC71982.1"/>
    </source>
</evidence>
<dbReference type="PANTHER" id="PTHR42736:SF1">
    <property type="entry name" value="PROTEIN-GLUTAMINE GAMMA-GLUTAMYLTRANSFERASE"/>
    <property type="match status" value="1"/>
</dbReference>
<dbReference type="OrthoDB" id="9804872at2"/>
<keyword evidence="1" id="KW-0812">Transmembrane</keyword>
<dbReference type="InterPro" id="IPR021878">
    <property type="entry name" value="TgpA_N"/>
</dbReference>
<dbReference type="InterPro" id="IPR038765">
    <property type="entry name" value="Papain-like_cys_pep_sf"/>
</dbReference>
<dbReference type="PANTHER" id="PTHR42736">
    <property type="entry name" value="PROTEIN-GLUTAMINE GAMMA-GLUTAMYLTRANSFERASE"/>
    <property type="match status" value="1"/>
</dbReference>
<feature type="transmembrane region" description="Helical" evidence="1">
    <location>
        <begin position="50"/>
        <end position="69"/>
    </location>
</feature>